<name>A0A8K0K460_LADFU</name>
<evidence type="ECO:0000256" key="1">
    <source>
        <dbReference type="SAM" id="Phobius"/>
    </source>
</evidence>
<reference evidence="2" key="2">
    <citation type="submission" date="2017-10" db="EMBL/GenBank/DDBJ databases">
        <title>Ladona fulva Genome sequencing and assembly.</title>
        <authorList>
            <person name="Murali S."/>
            <person name="Richards S."/>
            <person name="Bandaranaike D."/>
            <person name="Bellair M."/>
            <person name="Blankenburg K."/>
            <person name="Chao H."/>
            <person name="Dinh H."/>
            <person name="Doddapaneni H."/>
            <person name="Dugan-Rocha S."/>
            <person name="Elkadiri S."/>
            <person name="Gnanaolivu R."/>
            <person name="Hernandez B."/>
            <person name="Skinner E."/>
            <person name="Javaid M."/>
            <person name="Lee S."/>
            <person name="Li M."/>
            <person name="Ming W."/>
            <person name="Munidasa M."/>
            <person name="Muniz J."/>
            <person name="Nguyen L."/>
            <person name="Hughes D."/>
            <person name="Osuji N."/>
            <person name="Pu L.-L."/>
            <person name="Puazo M."/>
            <person name="Qu C."/>
            <person name="Quiroz J."/>
            <person name="Raj R."/>
            <person name="Weissenberger G."/>
            <person name="Xin Y."/>
            <person name="Zou X."/>
            <person name="Han Y."/>
            <person name="Worley K."/>
            <person name="Muzny D."/>
            <person name="Gibbs R."/>
        </authorList>
    </citation>
    <scope>NUCLEOTIDE SEQUENCE</scope>
    <source>
        <strain evidence="2">Sampled in the wild</strain>
    </source>
</reference>
<organism evidence="2 3">
    <name type="scientific">Ladona fulva</name>
    <name type="common">Scarce chaser dragonfly</name>
    <name type="synonym">Libellula fulva</name>
    <dbReference type="NCBI Taxonomy" id="123851"/>
    <lineage>
        <taxon>Eukaryota</taxon>
        <taxon>Metazoa</taxon>
        <taxon>Ecdysozoa</taxon>
        <taxon>Arthropoda</taxon>
        <taxon>Hexapoda</taxon>
        <taxon>Insecta</taxon>
        <taxon>Pterygota</taxon>
        <taxon>Palaeoptera</taxon>
        <taxon>Odonata</taxon>
        <taxon>Epiprocta</taxon>
        <taxon>Anisoptera</taxon>
        <taxon>Libelluloidea</taxon>
        <taxon>Libellulidae</taxon>
        <taxon>Ladona</taxon>
    </lineage>
</organism>
<keyword evidence="3" id="KW-1185">Reference proteome</keyword>
<evidence type="ECO:0000313" key="2">
    <source>
        <dbReference type="EMBL" id="KAG8227352.1"/>
    </source>
</evidence>
<reference evidence="2" key="1">
    <citation type="submission" date="2013-04" db="EMBL/GenBank/DDBJ databases">
        <authorList>
            <person name="Qu J."/>
            <person name="Murali S.C."/>
            <person name="Bandaranaike D."/>
            <person name="Bellair M."/>
            <person name="Blankenburg K."/>
            <person name="Chao H."/>
            <person name="Dinh H."/>
            <person name="Doddapaneni H."/>
            <person name="Downs B."/>
            <person name="Dugan-Rocha S."/>
            <person name="Elkadiri S."/>
            <person name="Gnanaolivu R.D."/>
            <person name="Hernandez B."/>
            <person name="Javaid M."/>
            <person name="Jayaseelan J.C."/>
            <person name="Lee S."/>
            <person name="Li M."/>
            <person name="Ming W."/>
            <person name="Munidasa M."/>
            <person name="Muniz J."/>
            <person name="Nguyen L."/>
            <person name="Ongeri F."/>
            <person name="Osuji N."/>
            <person name="Pu L.-L."/>
            <person name="Puazo M."/>
            <person name="Qu C."/>
            <person name="Quiroz J."/>
            <person name="Raj R."/>
            <person name="Weissenberger G."/>
            <person name="Xin Y."/>
            <person name="Zou X."/>
            <person name="Han Y."/>
            <person name="Richards S."/>
            <person name="Worley K."/>
            <person name="Muzny D."/>
            <person name="Gibbs R."/>
        </authorList>
    </citation>
    <scope>NUCLEOTIDE SEQUENCE</scope>
    <source>
        <strain evidence="2">Sampled in the wild</strain>
    </source>
</reference>
<dbReference type="AlphaFoldDB" id="A0A8K0K460"/>
<keyword evidence="1" id="KW-0472">Membrane</keyword>
<comment type="caution">
    <text evidence="2">The sequence shown here is derived from an EMBL/GenBank/DDBJ whole genome shotgun (WGS) entry which is preliminary data.</text>
</comment>
<dbReference type="EMBL" id="KZ308321">
    <property type="protein sequence ID" value="KAG8227352.1"/>
    <property type="molecule type" value="Genomic_DNA"/>
</dbReference>
<proteinExistence type="predicted"/>
<accession>A0A8K0K460</accession>
<evidence type="ECO:0000313" key="3">
    <source>
        <dbReference type="Proteomes" id="UP000792457"/>
    </source>
</evidence>
<dbReference type="Proteomes" id="UP000792457">
    <property type="component" value="Unassembled WGS sequence"/>
</dbReference>
<dbReference type="OrthoDB" id="8907274at2759"/>
<evidence type="ECO:0008006" key="4">
    <source>
        <dbReference type="Google" id="ProtNLM"/>
    </source>
</evidence>
<keyword evidence="1" id="KW-1133">Transmembrane helix</keyword>
<feature type="transmembrane region" description="Helical" evidence="1">
    <location>
        <begin position="12"/>
        <end position="32"/>
    </location>
</feature>
<gene>
    <name evidence="2" type="ORF">J437_LFUL003341</name>
</gene>
<sequence length="72" mass="8271">MDKNTKFLIKKVVTDFLCLCIAALPILLFFLFGQPYKRGFFCDDESLRHPFHPSTITETTLYIVGLFLPVSV</sequence>
<protein>
    <recommendedName>
        <fullName evidence="4">Phosphatidate phosphatase</fullName>
    </recommendedName>
</protein>
<feature type="non-terminal residue" evidence="2">
    <location>
        <position position="1"/>
    </location>
</feature>
<keyword evidence="1" id="KW-0812">Transmembrane</keyword>